<gene>
    <name evidence="1" type="primary">WBGene00279418</name>
</gene>
<dbReference type="Proteomes" id="UP000005239">
    <property type="component" value="Unassembled WGS sequence"/>
</dbReference>
<keyword evidence="2" id="KW-1185">Reference proteome</keyword>
<name>A0A2A6CPR2_PRIPA</name>
<accession>A0A8R1UXF9</accession>
<dbReference type="AlphaFoldDB" id="A0A2A6CPR2"/>
<evidence type="ECO:0000313" key="2">
    <source>
        <dbReference type="Proteomes" id="UP000005239"/>
    </source>
</evidence>
<proteinExistence type="predicted"/>
<organism evidence="1 2">
    <name type="scientific">Pristionchus pacificus</name>
    <name type="common">Parasitic nematode worm</name>
    <dbReference type="NCBI Taxonomy" id="54126"/>
    <lineage>
        <taxon>Eukaryota</taxon>
        <taxon>Metazoa</taxon>
        <taxon>Ecdysozoa</taxon>
        <taxon>Nematoda</taxon>
        <taxon>Chromadorea</taxon>
        <taxon>Rhabditida</taxon>
        <taxon>Rhabditina</taxon>
        <taxon>Diplogasteromorpha</taxon>
        <taxon>Diplogasteroidea</taxon>
        <taxon>Neodiplogasteridae</taxon>
        <taxon>Pristionchus</taxon>
    </lineage>
</organism>
<dbReference type="EnsemblMetazoa" id="PPA41049.1">
    <property type="protein sequence ID" value="PPA41049.1"/>
    <property type="gene ID" value="WBGene00279418"/>
</dbReference>
<reference evidence="2" key="1">
    <citation type="journal article" date="2008" name="Nat. Genet.">
        <title>The Pristionchus pacificus genome provides a unique perspective on nematode lifestyle and parasitism.</title>
        <authorList>
            <person name="Dieterich C."/>
            <person name="Clifton S.W."/>
            <person name="Schuster L.N."/>
            <person name="Chinwalla A."/>
            <person name="Delehaunty K."/>
            <person name="Dinkelacker I."/>
            <person name="Fulton L."/>
            <person name="Fulton R."/>
            <person name="Godfrey J."/>
            <person name="Minx P."/>
            <person name="Mitreva M."/>
            <person name="Roeseler W."/>
            <person name="Tian H."/>
            <person name="Witte H."/>
            <person name="Yang S.P."/>
            <person name="Wilson R.K."/>
            <person name="Sommer R.J."/>
        </authorList>
    </citation>
    <scope>NUCLEOTIDE SEQUENCE [LARGE SCALE GENOMIC DNA]</scope>
    <source>
        <strain evidence="2">PS312</strain>
    </source>
</reference>
<reference evidence="1" key="2">
    <citation type="submission" date="2022-06" db="UniProtKB">
        <authorList>
            <consortium name="EnsemblMetazoa"/>
        </authorList>
    </citation>
    <scope>IDENTIFICATION</scope>
    <source>
        <strain evidence="1">PS312</strain>
    </source>
</reference>
<accession>A0A2A6CPR2</accession>
<sequence length="126" mass="14419">MRAGDVIFVLPCLFKFGSLDHSLDEIEMHLYNDTSSDSLIIKQTDRHFAIENMRFGIGENFLDQNTLISGNTSTTIHHQVGKYESHRTHSYAKLYIAIAIIVFSLVALIVRLALWYELKHRLALPT</sequence>
<evidence type="ECO:0000313" key="1">
    <source>
        <dbReference type="EnsemblMetazoa" id="PPA41049.1"/>
    </source>
</evidence>
<protein>
    <submittedName>
        <fullName evidence="1">Uncharacterized protein</fullName>
    </submittedName>
</protein>